<feature type="non-terminal residue" evidence="1">
    <location>
        <position position="1"/>
    </location>
</feature>
<name>W1XB31_9ZZZZ</name>
<gene>
    <name evidence="1" type="ORF">Q604_UNBC17021G0002</name>
</gene>
<evidence type="ECO:0000313" key="1">
    <source>
        <dbReference type="EMBL" id="ETJ27311.1"/>
    </source>
</evidence>
<dbReference type="EMBL" id="AZMM01017021">
    <property type="protein sequence ID" value="ETJ27311.1"/>
    <property type="molecule type" value="Genomic_DNA"/>
</dbReference>
<organism evidence="1">
    <name type="scientific">human gut metagenome</name>
    <dbReference type="NCBI Taxonomy" id="408170"/>
    <lineage>
        <taxon>unclassified sequences</taxon>
        <taxon>metagenomes</taxon>
        <taxon>organismal metagenomes</taxon>
    </lineage>
</organism>
<accession>W1XB31</accession>
<comment type="caution">
    <text evidence="1">The sequence shown here is derived from an EMBL/GenBank/DDBJ whole genome shotgun (WGS) entry which is preliminary data.</text>
</comment>
<proteinExistence type="predicted"/>
<dbReference type="AlphaFoldDB" id="W1XB31"/>
<sequence>KEIAKQFSEFFQTDSTQKTEKKTSFWKKLFH</sequence>
<reference evidence="1" key="1">
    <citation type="submission" date="2013-12" db="EMBL/GenBank/DDBJ databases">
        <title>A Varibaculum cambriense genome reconstructed from a premature infant gut community with otherwise low bacterial novelty that shifts toward anaerobic metabolism during the third week of life.</title>
        <authorList>
            <person name="Brown C.T."/>
            <person name="Sharon I."/>
            <person name="Thomas B.C."/>
            <person name="Castelle C.J."/>
            <person name="Morowitz M.J."/>
            <person name="Banfield J.F."/>
        </authorList>
    </citation>
    <scope>NUCLEOTIDE SEQUENCE</scope>
</reference>
<protein>
    <submittedName>
        <fullName evidence="1">Glycogen synthase</fullName>
    </submittedName>
</protein>